<organism evidence="2 3">
    <name type="scientific">Tetragonisca angustula</name>
    <dbReference type="NCBI Taxonomy" id="166442"/>
    <lineage>
        <taxon>Eukaryota</taxon>
        <taxon>Metazoa</taxon>
        <taxon>Ecdysozoa</taxon>
        <taxon>Arthropoda</taxon>
        <taxon>Hexapoda</taxon>
        <taxon>Insecta</taxon>
        <taxon>Pterygota</taxon>
        <taxon>Neoptera</taxon>
        <taxon>Endopterygota</taxon>
        <taxon>Hymenoptera</taxon>
        <taxon>Apocrita</taxon>
        <taxon>Aculeata</taxon>
        <taxon>Apoidea</taxon>
        <taxon>Anthophila</taxon>
        <taxon>Apidae</taxon>
        <taxon>Tetragonisca</taxon>
    </lineage>
</organism>
<name>A0AAW1A2V6_9HYME</name>
<protein>
    <submittedName>
        <fullName evidence="2">Uncharacterized protein</fullName>
    </submittedName>
</protein>
<evidence type="ECO:0000313" key="2">
    <source>
        <dbReference type="EMBL" id="KAK9303614.1"/>
    </source>
</evidence>
<evidence type="ECO:0000256" key="1">
    <source>
        <dbReference type="SAM" id="MobiDB-lite"/>
    </source>
</evidence>
<feature type="compositionally biased region" description="Basic and acidic residues" evidence="1">
    <location>
        <begin position="79"/>
        <end position="95"/>
    </location>
</feature>
<gene>
    <name evidence="2" type="ORF">QLX08_004775</name>
</gene>
<sequence length="107" mass="12316">MVNLNDLGRCVQVYSWSTEQLYKERRHAVSVFCSTKNPQRLLPLSSRRSTDPNSPIHQGSDKSWPRGGSTKRMKIIQTRGHEETKVPGREFRERSGAGSRLFSRRSK</sequence>
<dbReference type="Proteomes" id="UP001432146">
    <property type="component" value="Unassembled WGS sequence"/>
</dbReference>
<accession>A0AAW1A2V6</accession>
<feature type="region of interest" description="Disordered" evidence="1">
    <location>
        <begin position="40"/>
        <end position="107"/>
    </location>
</feature>
<reference evidence="2 3" key="1">
    <citation type="submission" date="2024-05" db="EMBL/GenBank/DDBJ databases">
        <title>The nuclear and mitochondrial genome assemblies of Tetragonisca angustula (Apidae: Meliponini), a tiny yet remarkable pollinator in the Neotropics.</title>
        <authorList>
            <person name="Ferrari R."/>
            <person name="Ricardo P.C."/>
            <person name="Dias F.C."/>
            <person name="Araujo N.S."/>
            <person name="Soares D.O."/>
            <person name="Zhou Q.-S."/>
            <person name="Zhu C.-D."/>
            <person name="Coutinho L."/>
            <person name="Airas M.C."/>
            <person name="Batista T.M."/>
        </authorList>
    </citation>
    <scope>NUCLEOTIDE SEQUENCE [LARGE SCALE GENOMIC DNA]</scope>
    <source>
        <strain evidence="2">ASF017062</strain>
        <tissue evidence="2">Abdomen</tissue>
    </source>
</reference>
<proteinExistence type="predicted"/>
<evidence type="ECO:0000313" key="3">
    <source>
        <dbReference type="Proteomes" id="UP001432146"/>
    </source>
</evidence>
<dbReference type="AlphaFoldDB" id="A0AAW1A2V6"/>
<dbReference type="EMBL" id="JAWNGG020000075">
    <property type="protein sequence ID" value="KAK9303614.1"/>
    <property type="molecule type" value="Genomic_DNA"/>
</dbReference>
<keyword evidence="3" id="KW-1185">Reference proteome</keyword>
<comment type="caution">
    <text evidence="2">The sequence shown here is derived from an EMBL/GenBank/DDBJ whole genome shotgun (WGS) entry which is preliminary data.</text>
</comment>